<dbReference type="PANTHER" id="PTHR14732">
    <property type="entry name" value="RNA POLYMERASE II SUBUNIT B1 CTD PHOSPHATASE RPAP2-RELATED"/>
    <property type="match status" value="1"/>
</dbReference>
<feature type="compositionally biased region" description="Basic and acidic residues" evidence="13">
    <location>
        <begin position="248"/>
        <end position="264"/>
    </location>
</feature>
<evidence type="ECO:0000259" key="14">
    <source>
        <dbReference type="PROSITE" id="PS51479"/>
    </source>
</evidence>
<reference evidence="15" key="1">
    <citation type="submission" date="2021-02" db="EMBL/GenBank/DDBJ databases">
        <authorList>
            <person name="Dougan E. K."/>
            <person name="Rhodes N."/>
            <person name="Thang M."/>
            <person name="Chan C."/>
        </authorList>
    </citation>
    <scope>NUCLEOTIDE SEQUENCE</scope>
</reference>
<comment type="catalytic activity">
    <reaction evidence="9 12">
        <text>O-phospho-L-seryl-[protein] + H2O = L-seryl-[protein] + phosphate</text>
        <dbReference type="Rhea" id="RHEA:20629"/>
        <dbReference type="Rhea" id="RHEA-COMP:9863"/>
        <dbReference type="Rhea" id="RHEA-COMP:11604"/>
        <dbReference type="ChEBI" id="CHEBI:15377"/>
        <dbReference type="ChEBI" id="CHEBI:29999"/>
        <dbReference type="ChEBI" id="CHEBI:43474"/>
        <dbReference type="ChEBI" id="CHEBI:83421"/>
        <dbReference type="EC" id="3.1.3.16"/>
    </reaction>
</comment>
<comment type="subcellular location">
    <subcellularLocation>
        <location evidence="1 12">Nucleus</location>
    </subcellularLocation>
</comment>
<comment type="caution">
    <text evidence="15">The sequence shown here is derived from an EMBL/GenBank/DDBJ whole genome shotgun (WGS) entry which is preliminary data.</text>
</comment>
<dbReference type="GO" id="GO:0005737">
    <property type="term" value="C:cytoplasm"/>
    <property type="evidence" value="ECO:0007669"/>
    <property type="project" value="TreeGrafter"/>
</dbReference>
<keyword evidence="16" id="KW-1185">Reference proteome</keyword>
<protein>
    <recommendedName>
        <fullName evidence="12">RNA polymerase II subunit B1 CTD phosphatase RPAP2 homolog</fullName>
        <ecNumber evidence="12">3.1.3.16</ecNumber>
    </recommendedName>
</protein>
<dbReference type="Pfam" id="PF04181">
    <property type="entry name" value="RPAP2_Rtr1"/>
    <property type="match status" value="1"/>
</dbReference>
<evidence type="ECO:0000256" key="8">
    <source>
        <dbReference type="ARBA" id="ARBA00023242"/>
    </source>
</evidence>
<evidence type="ECO:0000256" key="4">
    <source>
        <dbReference type="ARBA" id="ARBA00022771"/>
    </source>
</evidence>
<sequence>MAGSRGITAERQTGPRTRSSSRRRKIKAELEARGRNSQEVWELQQELLVGGASKALMEAARQLLQAEHYQAVVEERSLDGLCGYPPCKKPTQAVPDQKRWSVNYSAREVISAEEVRKYCSQECRLQSCRFCTSLQPDPVYIRPDSAVVRSQEAITASKAPQQKAAEQEERPHAVAELPKEPKVDKAAEDRPLPKVRPRAVVRFSRNQQVYTVHYHEYDGGGALPDVAPIKDEPRASQSRGGRLLGSLVRERPGAEEGSDKKAAARADTPASPQEDAPASADSEDEAEALGYS</sequence>
<feature type="compositionally biased region" description="Basic and acidic residues" evidence="13">
    <location>
        <begin position="165"/>
        <end position="192"/>
    </location>
</feature>
<keyword evidence="7 12" id="KW-0904">Protein phosphatase</keyword>
<evidence type="ECO:0000256" key="6">
    <source>
        <dbReference type="ARBA" id="ARBA00022833"/>
    </source>
</evidence>
<dbReference type="GO" id="GO:0008270">
    <property type="term" value="F:zinc ion binding"/>
    <property type="evidence" value="ECO:0007669"/>
    <property type="project" value="UniProtKB-KW"/>
</dbReference>
<keyword evidence="8 12" id="KW-0539">Nucleus</keyword>
<proteinExistence type="inferred from homology"/>
<dbReference type="PROSITE" id="PS51479">
    <property type="entry name" value="ZF_RTR1"/>
    <property type="match status" value="1"/>
</dbReference>
<feature type="region of interest" description="Disordered" evidence="13">
    <location>
        <begin position="1"/>
        <end position="25"/>
    </location>
</feature>
<feature type="domain" description="RTR1-type" evidence="14">
    <location>
        <begin position="59"/>
        <end position="143"/>
    </location>
</feature>
<dbReference type="InterPro" id="IPR039693">
    <property type="entry name" value="Rtr1/RPAP2"/>
</dbReference>
<dbReference type="GO" id="GO:0005634">
    <property type="term" value="C:nucleus"/>
    <property type="evidence" value="ECO:0007669"/>
    <property type="project" value="UniProtKB-SubCell"/>
</dbReference>
<evidence type="ECO:0000256" key="2">
    <source>
        <dbReference type="ARBA" id="ARBA00005676"/>
    </source>
</evidence>
<dbReference type="Gene3D" id="1.25.40.820">
    <property type="match status" value="1"/>
</dbReference>
<keyword evidence="6 12" id="KW-0862">Zinc</keyword>
<evidence type="ECO:0000256" key="1">
    <source>
        <dbReference type="ARBA" id="ARBA00004123"/>
    </source>
</evidence>
<keyword evidence="4 12" id="KW-0863">Zinc-finger</keyword>
<dbReference type="GO" id="GO:0043175">
    <property type="term" value="F:RNA polymerase core enzyme binding"/>
    <property type="evidence" value="ECO:0007669"/>
    <property type="project" value="UniProtKB-UniRule"/>
</dbReference>
<evidence type="ECO:0000256" key="11">
    <source>
        <dbReference type="PROSITE-ProRule" id="PRU00812"/>
    </source>
</evidence>
<evidence type="ECO:0000313" key="15">
    <source>
        <dbReference type="EMBL" id="CAE7178384.1"/>
    </source>
</evidence>
<organism evidence="15 16">
    <name type="scientific">Symbiodinium pilosum</name>
    <name type="common">Dinoflagellate</name>
    <dbReference type="NCBI Taxonomy" id="2952"/>
    <lineage>
        <taxon>Eukaryota</taxon>
        <taxon>Sar</taxon>
        <taxon>Alveolata</taxon>
        <taxon>Dinophyceae</taxon>
        <taxon>Suessiales</taxon>
        <taxon>Symbiodiniaceae</taxon>
        <taxon>Symbiodinium</taxon>
    </lineage>
</organism>
<feature type="region of interest" description="Disordered" evidence="13">
    <location>
        <begin position="151"/>
        <end position="194"/>
    </location>
</feature>
<dbReference type="GO" id="GO:0008420">
    <property type="term" value="F:RNA polymerase II CTD heptapeptide repeat phosphatase activity"/>
    <property type="evidence" value="ECO:0007669"/>
    <property type="project" value="UniProtKB-UniRule"/>
</dbReference>
<dbReference type="PANTHER" id="PTHR14732:SF0">
    <property type="entry name" value="RNA POLYMERASE II SUBUNIT B1 CTD PHOSPHATASE RPAP2-RELATED"/>
    <property type="match status" value="1"/>
</dbReference>
<evidence type="ECO:0000256" key="7">
    <source>
        <dbReference type="ARBA" id="ARBA00022912"/>
    </source>
</evidence>
<evidence type="ECO:0000256" key="9">
    <source>
        <dbReference type="ARBA" id="ARBA00047761"/>
    </source>
</evidence>
<evidence type="ECO:0000313" key="16">
    <source>
        <dbReference type="Proteomes" id="UP000649617"/>
    </source>
</evidence>
<evidence type="ECO:0000256" key="10">
    <source>
        <dbReference type="ARBA" id="ARBA00048336"/>
    </source>
</evidence>
<dbReference type="AlphaFoldDB" id="A0A812IW14"/>
<dbReference type="Proteomes" id="UP000649617">
    <property type="component" value="Unassembled WGS sequence"/>
</dbReference>
<dbReference type="EC" id="3.1.3.16" evidence="12"/>
<dbReference type="InterPro" id="IPR007308">
    <property type="entry name" value="Rtr1/RPAP2_dom"/>
</dbReference>
<dbReference type="EMBL" id="CAJNIZ010000914">
    <property type="protein sequence ID" value="CAE7178384.1"/>
    <property type="molecule type" value="Genomic_DNA"/>
</dbReference>
<dbReference type="InterPro" id="IPR038534">
    <property type="entry name" value="Rtr1/RPAP2_sf"/>
</dbReference>
<accession>A0A812IW14</accession>
<name>A0A812IW14_SYMPI</name>
<feature type="compositionally biased region" description="Acidic residues" evidence="13">
    <location>
        <begin position="281"/>
        <end position="292"/>
    </location>
</feature>
<gene>
    <name evidence="15" type="ORF">SPIL2461_LOCUS977</name>
</gene>
<evidence type="ECO:0000256" key="3">
    <source>
        <dbReference type="ARBA" id="ARBA00022723"/>
    </source>
</evidence>
<evidence type="ECO:0000256" key="13">
    <source>
        <dbReference type="SAM" id="MobiDB-lite"/>
    </source>
</evidence>
<evidence type="ECO:0000256" key="5">
    <source>
        <dbReference type="ARBA" id="ARBA00022801"/>
    </source>
</evidence>
<evidence type="ECO:0000256" key="12">
    <source>
        <dbReference type="RuleBase" id="RU367080"/>
    </source>
</evidence>
<feature type="non-terminal residue" evidence="15">
    <location>
        <position position="292"/>
    </location>
</feature>
<keyword evidence="5 12" id="KW-0378">Hydrolase</keyword>
<comment type="catalytic activity">
    <reaction evidence="10 12">
        <text>O-phospho-L-threonyl-[protein] + H2O = L-threonyl-[protein] + phosphate</text>
        <dbReference type="Rhea" id="RHEA:47004"/>
        <dbReference type="Rhea" id="RHEA-COMP:11060"/>
        <dbReference type="Rhea" id="RHEA-COMP:11605"/>
        <dbReference type="ChEBI" id="CHEBI:15377"/>
        <dbReference type="ChEBI" id="CHEBI:30013"/>
        <dbReference type="ChEBI" id="CHEBI:43474"/>
        <dbReference type="ChEBI" id="CHEBI:61977"/>
        <dbReference type="EC" id="3.1.3.16"/>
    </reaction>
</comment>
<dbReference type="OrthoDB" id="268593at2759"/>
<keyword evidence="3 12" id="KW-0479">Metal-binding</keyword>
<feature type="region of interest" description="Disordered" evidence="13">
    <location>
        <begin position="217"/>
        <end position="292"/>
    </location>
</feature>
<comment type="similarity">
    <text evidence="2 11 12">Belongs to the RPAP2 family.</text>
</comment>
<comment type="function">
    <text evidence="12">Putative RNA polymerase II subunit B1 C-terminal domain (CTD) phosphatase involved in RNA polymerase II transcription regulation.</text>
</comment>